<organism evidence="2 3">
    <name type="scientific">Chitinimonas lacunae</name>
    <dbReference type="NCBI Taxonomy" id="1963018"/>
    <lineage>
        <taxon>Bacteria</taxon>
        <taxon>Pseudomonadati</taxon>
        <taxon>Pseudomonadota</taxon>
        <taxon>Betaproteobacteria</taxon>
        <taxon>Neisseriales</taxon>
        <taxon>Chitinibacteraceae</taxon>
        <taxon>Chitinimonas</taxon>
    </lineage>
</organism>
<dbReference type="GO" id="GO:0016787">
    <property type="term" value="F:hydrolase activity"/>
    <property type="evidence" value="ECO:0007669"/>
    <property type="project" value="UniProtKB-KW"/>
</dbReference>
<dbReference type="PANTHER" id="PTHR43689:SF8">
    <property type="entry name" value="ALPHA_BETA-HYDROLASES SUPERFAMILY PROTEIN"/>
    <property type="match status" value="1"/>
</dbReference>
<proteinExistence type="predicted"/>
<protein>
    <submittedName>
        <fullName evidence="2">Alpha/beta hydrolase</fullName>
    </submittedName>
</protein>
<feature type="domain" description="AB hydrolase-1" evidence="1">
    <location>
        <begin position="101"/>
        <end position="288"/>
    </location>
</feature>
<dbReference type="InterPro" id="IPR000073">
    <property type="entry name" value="AB_hydrolase_1"/>
</dbReference>
<dbReference type="Gene3D" id="3.40.50.1820">
    <property type="entry name" value="alpha/beta hydrolase"/>
    <property type="match status" value="1"/>
</dbReference>
<name>A0ABV8MKG5_9NEIS</name>
<sequence>MTTALLASPRKSTNVRKDIVLGSIRFAIDLLNRTSPMLATAWVARRFLTPGRVDWPIAEQPWRDNARRGWLMTVGLPRDQWNFQPMRTYRWGEARRGRIALMHGWGGRATQFYALIPLLVERGYEVVAIDAPAHGESAGRLSSIVHVVHALQRLIRSVGPVDGLVAHSLGGAAAVNALAAGLPVSRVVLVAPSADLVAYSHQVARLLGFDEDLRARVQNRIETEFGIRWDELTVPPLVARLRQPGLVIHDRDDRELPPQVGESIAKAWPGARFELTEGLGHNRILRDPLVLERITTFVTS</sequence>
<dbReference type="EMBL" id="JBHSBU010000001">
    <property type="protein sequence ID" value="MFC4158554.1"/>
    <property type="molecule type" value="Genomic_DNA"/>
</dbReference>
<gene>
    <name evidence="2" type="ORF">ACFOW7_04175</name>
</gene>
<accession>A0ABV8MKG5</accession>
<dbReference type="RefSeq" id="WP_378161351.1">
    <property type="nucleotide sequence ID" value="NZ_JBHSBU010000001.1"/>
</dbReference>
<evidence type="ECO:0000259" key="1">
    <source>
        <dbReference type="Pfam" id="PF12697"/>
    </source>
</evidence>
<dbReference type="PANTHER" id="PTHR43689">
    <property type="entry name" value="HYDROLASE"/>
    <property type="match status" value="1"/>
</dbReference>
<keyword evidence="2" id="KW-0378">Hydrolase</keyword>
<dbReference type="Proteomes" id="UP001595791">
    <property type="component" value="Unassembled WGS sequence"/>
</dbReference>
<comment type="caution">
    <text evidence="2">The sequence shown here is derived from an EMBL/GenBank/DDBJ whole genome shotgun (WGS) entry which is preliminary data.</text>
</comment>
<evidence type="ECO:0000313" key="3">
    <source>
        <dbReference type="Proteomes" id="UP001595791"/>
    </source>
</evidence>
<dbReference type="Pfam" id="PF12697">
    <property type="entry name" value="Abhydrolase_6"/>
    <property type="match status" value="1"/>
</dbReference>
<keyword evidence="3" id="KW-1185">Reference proteome</keyword>
<dbReference type="SUPFAM" id="SSF53474">
    <property type="entry name" value="alpha/beta-Hydrolases"/>
    <property type="match status" value="1"/>
</dbReference>
<reference evidence="3" key="1">
    <citation type="journal article" date="2019" name="Int. J. Syst. Evol. Microbiol.">
        <title>The Global Catalogue of Microorganisms (GCM) 10K type strain sequencing project: providing services to taxonomists for standard genome sequencing and annotation.</title>
        <authorList>
            <consortium name="The Broad Institute Genomics Platform"/>
            <consortium name="The Broad Institute Genome Sequencing Center for Infectious Disease"/>
            <person name="Wu L."/>
            <person name="Ma J."/>
        </authorList>
    </citation>
    <scope>NUCLEOTIDE SEQUENCE [LARGE SCALE GENOMIC DNA]</scope>
    <source>
        <strain evidence="3">LMG 29894</strain>
    </source>
</reference>
<evidence type="ECO:0000313" key="2">
    <source>
        <dbReference type="EMBL" id="MFC4158554.1"/>
    </source>
</evidence>
<dbReference type="InterPro" id="IPR029058">
    <property type="entry name" value="AB_hydrolase_fold"/>
</dbReference>